<dbReference type="Pfam" id="PF01042">
    <property type="entry name" value="Ribonuc_L-PSP"/>
    <property type="match status" value="1"/>
</dbReference>
<sequence>MPAAERTLVTVLGAPRPNFDAYSLVVRSTGDTIHVAGFMGDDPETGKIVEGGVAAQADQAMKNIETCLKAAGSGVEKIVRRRMYFMNIKQDIKTVMDVWDRHVPKPQPVSTAVQISGLAKEGALIELEVEAEA</sequence>
<dbReference type="Gene3D" id="3.30.1330.40">
    <property type="entry name" value="RutC-like"/>
    <property type="match status" value="1"/>
</dbReference>
<dbReference type="InterPro" id="IPR006175">
    <property type="entry name" value="YjgF/YER057c/UK114"/>
</dbReference>
<evidence type="ECO:0008006" key="3">
    <source>
        <dbReference type="Google" id="ProtNLM"/>
    </source>
</evidence>
<dbReference type="PANTHER" id="PTHR11803">
    <property type="entry name" value="2-IMINOBUTANOATE/2-IMINOPROPANOATE DEAMINASE RIDA"/>
    <property type="match status" value="1"/>
</dbReference>
<dbReference type="PANTHER" id="PTHR11803:SF22">
    <property type="entry name" value="ENDORIBONUCLEASE FAMILY PROTEIN BRT1, PUTATIVE (AFU_ORTHOLOGUE AFUA_5G03780)-RELATED"/>
    <property type="match status" value="1"/>
</dbReference>
<evidence type="ECO:0000313" key="1">
    <source>
        <dbReference type="EMBL" id="EME38038.1"/>
    </source>
</evidence>
<dbReference type="CDD" id="cd00448">
    <property type="entry name" value="YjgF_YER057c_UK114_family"/>
    <property type="match status" value="1"/>
</dbReference>
<dbReference type="Proteomes" id="UP000016933">
    <property type="component" value="Unassembled WGS sequence"/>
</dbReference>
<evidence type="ECO:0000313" key="2">
    <source>
        <dbReference type="Proteomes" id="UP000016933"/>
    </source>
</evidence>
<dbReference type="InterPro" id="IPR035959">
    <property type="entry name" value="RutC-like_sf"/>
</dbReference>
<dbReference type="SUPFAM" id="SSF55298">
    <property type="entry name" value="YjgF-like"/>
    <property type="match status" value="1"/>
</dbReference>
<dbReference type="OrthoDB" id="309640at2759"/>
<protein>
    <recommendedName>
        <fullName evidence="3">YjgF-like protein</fullName>
    </recommendedName>
</protein>
<reference evidence="2" key="1">
    <citation type="journal article" date="2012" name="PLoS Genet.">
        <title>The genomes of the fungal plant pathogens Cladosporium fulvum and Dothistroma septosporum reveal adaptation to different hosts and lifestyles but also signatures of common ancestry.</title>
        <authorList>
            <person name="de Wit P.J.G.M."/>
            <person name="van der Burgt A."/>
            <person name="Oekmen B."/>
            <person name="Stergiopoulos I."/>
            <person name="Abd-Elsalam K.A."/>
            <person name="Aerts A.L."/>
            <person name="Bahkali A.H."/>
            <person name="Beenen H.G."/>
            <person name="Chettri P."/>
            <person name="Cox M.P."/>
            <person name="Datema E."/>
            <person name="de Vries R.P."/>
            <person name="Dhillon B."/>
            <person name="Ganley A.R."/>
            <person name="Griffiths S.A."/>
            <person name="Guo Y."/>
            <person name="Hamelin R.C."/>
            <person name="Henrissat B."/>
            <person name="Kabir M.S."/>
            <person name="Jashni M.K."/>
            <person name="Kema G."/>
            <person name="Klaubauf S."/>
            <person name="Lapidus A."/>
            <person name="Levasseur A."/>
            <person name="Lindquist E."/>
            <person name="Mehrabi R."/>
            <person name="Ohm R.A."/>
            <person name="Owen T.J."/>
            <person name="Salamov A."/>
            <person name="Schwelm A."/>
            <person name="Schijlen E."/>
            <person name="Sun H."/>
            <person name="van den Burg H.A."/>
            <person name="van Ham R.C.H.J."/>
            <person name="Zhang S."/>
            <person name="Goodwin S.B."/>
            <person name="Grigoriev I.V."/>
            <person name="Collemare J."/>
            <person name="Bradshaw R.E."/>
        </authorList>
    </citation>
    <scope>NUCLEOTIDE SEQUENCE [LARGE SCALE GENOMIC DNA]</scope>
    <source>
        <strain evidence="2">NZE10 / CBS 128990</strain>
    </source>
</reference>
<dbReference type="AlphaFoldDB" id="M2XZB6"/>
<dbReference type="GO" id="GO:0005829">
    <property type="term" value="C:cytosol"/>
    <property type="evidence" value="ECO:0007669"/>
    <property type="project" value="TreeGrafter"/>
</dbReference>
<dbReference type="GO" id="GO:0005739">
    <property type="term" value="C:mitochondrion"/>
    <property type="evidence" value="ECO:0007669"/>
    <property type="project" value="TreeGrafter"/>
</dbReference>
<gene>
    <name evidence="1" type="ORF">DOTSEDRAFT_39585</name>
</gene>
<keyword evidence="2" id="KW-1185">Reference proteome</keyword>
<name>M2XZB6_DOTSN</name>
<dbReference type="OMA" id="RIWGEWV"/>
<dbReference type="HOGENOM" id="CLU_100715_7_1_1"/>
<proteinExistence type="predicted"/>
<dbReference type="EMBL" id="KB446548">
    <property type="protein sequence ID" value="EME38038.1"/>
    <property type="molecule type" value="Genomic_DNA"/>
</dbReference>
<reference evidence="1 2" key="2">
    <citation type="journal article" date="2012" name="PLoS Pathog.">
        <title>Diverse lifestyles and strategies of plant pathogenesis encoded in the genomes of eighteen Dothideomycetes fungi.</title>
        <authorList>
            <person name="Ohm R.A."/>
            <person name="Feau N."/>
            <person name="Henrissat B."/>
            <person name="Schoch C.L."/>
            <person name="Horwitz B.A."/>
            <person name="Barry K.W."/>
            <person name="Condon B.J."/>
            <person name="Copeland A.C."/>
            <person name="Dhillon B."/>
            <person name="Glaser F."/>
            <person name="Hesse C.N."/>
            <person name="Kosti I."/>
            <person name="LaButti K."/>
            <person name="Lindquist E.A."/>
            <person name="Lucas S."/>
            <person name="Salamov A.A."/>
            <person name="Bradshaw R.E."/>
            <person name="Ciuffetti L."/>
            <person name="Hamelin R.C."/>
            <person name="Kema G.H.J."/>
            <person name="Lawrence C."/>
            <person name="Scott J.A."/>
            <person name="Spatafora J.W."/>
            <person name="Turgeon B.G."/>
            <person name="de Wit P.J.G.M."/>
            <person name="Zhong S."/>
            <person name="Goodwin S.B."/>
            <person name="Grigoriev I.V."/>
        </authorList>
    </citation>
    <scope>NUCLEOTIDE SEQUENCE [LARGE SCALE GENOMIC DNA]</scope>
    <source>
        <strain evidence="2">NZE10 / CBS 128990</strain>
    </source>
</reference>
<accession>M2XZB6</accession>
<dbReference type="eggNOG" id="KOG2317">
    <property type="taxonomic scope" value="Eukaryota"/>
</dbReference>
<dbReference type="STRING" id="675120.M2XZB6"/>
<dbReference type="GO" id="GO:0019239">
    <property type="term" value="F:deaminase activity"/>
    <property type="evidence" value="ECO:0007669"/>
    <property type="project" value="TreeGrafter"/>
</dbReference>
<organism evidence="1 2">
    <name type="scientific">Dothistroma septosporum (strain NZE10 / CBS 128990)</name>
    <name type="common">Red band needle blight fungus</name>
    <name type="synonym">Mycosphaerella pini</name>
    <dbReference type="NCBI Taxonomy" id="675120"/>
    <lineage>
        <taxon>Eukaryota</taxon>
        <taxon>Fungi</taxon>
        <taxon>Dikarya</taxon>
        <taxon>Ascomycota</taxon>
        <taxon>Pezizomycotina</taxon>
        <taxon>Dothideomycetes</taxon>
        <taxon>Dothideomycetidae</taxon>
        <taxon>Mycosphaerellales</taxon>
        <taxon>Mycosphaerellaceae</taxon>
        <taxon>Dothistroma</taxon>
    </lineage>
</organism>